<dbReference type="InParanoid" id="A0A1E7F153"/>
<feature type="compositionally biased region" description="Basic and acidic residues" evidence="1">
    <location>
        <begin position="116"/>
        <end position="144"/>
    </location>
</feature>
<evidence type="ECO:0000313" key="2">
    <source>
        <dbReference type="EMBL" id="OEU11834.1"/>
    </source>
</evidence>
<feature type="region of interest" description="Disordered" evidence="1">
    <location>
        <begin position="74"/>
        <end position="144"/>
    </location>
</feature>
<dbReference type="KEGG" id="fcy:FRACYDRAFT_244953"/>
<gene>
    <name evidence="2" type="ORF">FRACYDRAFT_244953</name>
</gene>
<proteinExistence type="predicted"/>
<keyword evidence="3" id="KW-1185">Reference proteome</keyword>
<dbReference type="AlphaFoldDB" id="A0A1E7F153"/>
<feature type="compositionally biased region" description="Low complexity" evidence="1">
    <location>
        <begin position="82"/>
        <end position="105"/>
    </location>
</feature>
<reference evidence="2 3" key="1">
    <citation type="submission" date="2016-09" db="EMBL/GenBank/DDBJ databases">
        <title>Extensive genetic diversity and differential bi-allelic expression allows diatom success in the polar Southern Ocean.</title>
        <authorList>
            <consortium name="DOE Joint Genome Institute"/>
            <person name="Mock T."/>
            <person name="Otillar R.P."/>
            <person name="Strauss J."/>
            <person name="Dupont C."/>
            <person name="Frickenhaus S."/>
            <person name="Maumus F."/>
            <person name="Mcmullan M."/>
            <person name="Sanges R."/>
            <person name="Schmutz J."/>
            <person name="Toseland A."/>
            <person name="Valas R."/>
            <person name="Veluchamy A."/>
            <person name="Ward B.J."/>
            <person name="Allen A."/>
            <person name="Barry K."/>
            <person name="Falciatore A."/>
            <person name="Ferrante M."/>
            <person name="Fortunato A.E."/>
            <person name="Gloeckner G."/>
            <person name="Gruber A."/>
            <person name="Hipkin R."/>
            <person name="Janech M."/>
            <person name="Kroth P."/>
            <person name="Leese F."/>
            <person name="Lindquist E."/>
            <person name="Lyon B.R."/>
            <person name="Martin J."/>
            <person name="Mayer C."/>
            <person name="Parker M."/>
            <person name="Quesneville H."/>
            <person name="Raymond J."/>
            <person name="Uhlig C."/>
            <person name="Valentin K.U."/>
            <person name="Worden A.Z."/>
            <person name="Armbrust E.V."/>
            <person name="Bowler C."/>
            <person name="Green B."/>
            <person name="Moulton V."/>
            <person name="Van Oosterhout C."/>
            <person name="Grigoriev I."/>
        </authorList>
    </citation>
    <scope>NUCLEOTIDE SEQUENCE [LARGE SCALE GENOMIC DNA]</scope>
    <source>
        <strain evidence="2 3">CCMP1102</strain>
    </source>
</reference>
<sequence length="144" mass="15943">MIHYLVVLPTHHDHAIVSPQVPGRNTFDVVNHEVTNNDEDFGAFIGLECFGHLSTSVAGMAMENPNDSILTNIMAEESPCTSPTEPSKPNNNSNSNNSNYNDLPNKTNDSIVDPADVVKAEEKLIDSDPRDKYYVKEEKESNQN</sequence>
<organism evidence="2 3">
    <name type="scientific">Fragilariopsis cylindrus CCMP1102</name>
    <dbReference type="NCBI Taxonomy" id="635003"/>
    <lineage>
        <taxon>Eukaryota</taxon>
        <taxon>Sar</taxon>
        <taxon>Stramenopiles</taxon>
        <taxon>Ochrophyta</taxon>
        <taxon>Bacillariophyta</taxon>
        <taxon>Bacillariophyceae</taxon>
        <taxon>Bacillariophycidae</taxon>
        <taxon>Bacillariales</taxon>
        <taxon>Bacillariaceae</taxon>
        <taxon>Fragilariopsis</taxon>
    </lineage>
</organism>
<protein>
    <submittedName>
        <fullName evidence="2">Uncharacterized protein</fullName>
    </submittedName>
</protein>
<accession>A0A1E7F153</accession>
<dbReference type="Proteomes" id="UP000095751">
    <property type="component" value="Unassembled WGS sequence"/>
</dbReference>
<evidence type="ECO:0000256" key="1">
    <source>
        <dbReference type="SAM" id="MobiDB-lite"/>
    </source>
</evidence>
<dbReference type="EMBL" id="KV784366">
    <property type="protein sequence ID" value="OEU11834.1"/>
    <property type="molecule type" value="Genomic_DNA"/>
</dbReference>
<name>A0A1E7F153_9STRA</name>
<evidence type="ECO:0000313" key="3">
    <source>
        <dbReference type="Proteomes" id="UP000095751"/>
    </source>
</evidence>